<evidence type="ECO:0000313" key="6">
    <source>
        <dbReference type="Proteomes" id="UP001597012"/>
    </source>
</evidence>
<dbReference type="CDD" id="cd03230">
    <property type="entry name" value="ABC_DR_subfamily_A"/>
    <property type="match status" value="1"/>
</dbReference>
<dbReference type="PROSITE" id="PS50893">
    <property type="entry name" value="ABC_TRANSPORTER_2"/>
    <property type="match status" value="1"/>
</dbReference>
<evidence type="ECO:0000256" key="1">
    <source>
        <dbReference type="ARBA" id="ARBA00022448"/>
    </source>
</evidence>
<evidence type="ECO:0000256" key="2">
    <source>
        <dbReference type="ARBA" id="ARBA00022741"/>
    </source>
</evidence>
<dbReference type="InterPro" id="IPR017871">
    <property type="entry name" value="ABC_transporter-like_CS"/>
</dbReference>
<dbReference type="PANTHER" id="PTHR42939">
    <property type="entry name" value="ABC TRANSPORTER ATP-BINDING PROTEIN ALBC-RELATED"/>
    <property type="match status" value="1"/>
</dbReference>
<dbReference type="RefSeq" id="WP_379931548.1">
    <property type="nucleotide sequence ID" value="NZ_JBHTHY010000003.1"/>
</dbReference>
<dbReference type="Proteomes" id="UP001597012">
    <property type="component" value="Unassembled WGS sequence"/>
</dbReference>
<sequence length="258" mass="28446">MILTENLTKKYGKQVVLNIEHLEIPKGQSFGLVGNNGAGKTTFFSLLLDLIQPSSGHITSNGVQVNTSEDWKPFTSSFIDESFLIGYLTPEEYFYFIGDLRGANKADVDALLAQYEDFFHGEILGQKKYLRDLSKGNQKKAGIVASFIGNPEVIILDEPFANLDPTTQIRLKGIIKALAARENVTVLVSSHDLIHVTEVCERIVVLNKGEVVKDIQTSTETLRELESFFAGNEKIDATMKSVAVKDIPNPVDGAVQNN</sequence>
<name>A0ABW3AZT8_9FLAO</name>
<dbReference type="InterPro" id="IPR051782">
    <property type="entry name" value="ABC_Transporter_VariousFunc"/>
</dbReference>
<feature type="domain" description="ABC transporter" evidence="4">
    <location>
        <begin position="2"/>
        <end position="233"/>
    </location>
</feature>
<dbReference type="InterPro" id="IPR003593">
    <property type="entry name" value="AAA+_ATPase"/>
</dbReference>
<keyword evidence="1" id="KW-0813">Transport</keyword>
<dbReference type="Pfam" id="PF00005">
    <property type="entry name" value="ABC_tran"/>
    <property type="match status" value="1"/>
</dbReference>
<protein>
    <submittedName>
        <fullName evidence="5">ABC transporter ATP-binding protein</fullName>
    </submittedName>
</protein>
<accession>A0ABW3AZT8</accession>
<dbReference type="EMBL" id="JBHTHY010000003">
    <property type="protein sequence ID" value="MFD0795884.1"/>
    <property type="molecule type" value="Genomic_DNA"/>
</dbReference>
<proteinExistence type="predicted"/>
<organism evidence="5 6">
    <name type="scientific">Maribacter chungangensis</name>
    <dbReference type="NCBI Taxonomy" id="1069117"/>
    <lineage>
        <taxon>Bacteria</taxon>
        <taxon>Pseudomonadati</taxon>
        <taxon>Bacteroidota</taxon>
        <taxon>Flavobacteriia</taxon>
        <taxon>Flavobacteriales</taxon>
        <taxon>Flavobacteriaceae</taxon>
        <taxon>Maribacter</taxon>
    </lineage>
</organism>
<reference evidence="6" key="1">
    <citation type="journal article" date="2019" name="Int. J. Syst. Evol. Microbiol.">
        <title>The Global Catalogue of Microorganisms (GCM) 10K type strain sequencing project: providing services to taxonomists for standard genome sequencing and annotation.</title>
        <authorList>
            <consortium name="The Broad Institute Genomics Platform"/>
            <consortium name="The Broad Institute Genome Sequencing Center for Infectious Disease"/>
            <person name="Wu L."/>
            <person name="Ma J."/>
        </authorList>
    </citation>
    <scope>NUCLEOTIDE SEQUENCE [LARGE SCALE GENOMIC DNA]</scope>
    <source>
        <strain evidence="6">CCUG 61948</strain>
    </source>
</reference>
<keyword evidence="3 5" id="KW-0067">ATP-binding</keyword>
<dbReference type="SUPFAM" id="SSF52540">
    <property type="entry name" value="P-loop containing nucleoside triphosphate hydrolases"/>
    <property type="match status" value="1"/>
</dbReference>
<keyword evidence="6" id="KW-1185">Reference proteome</keyword>
<dbReference type="InterPro" id="IPR027417">
    <property type="entry name" value="P-loop_NTPase"/>
</dbReference>
<comment type="caution">
    <text evidence="5">The sequence shown here is derived from an EMBL/GenBank/DDBJ whole genome shotgun (WGS) entry which is preliminary data.</text>
</comment>
<evidence type="ECO:0000313" key="5">
    <source>
        <dbReference type="EMBL" id="MFD0795884.1"/>
    </source>
</evidence>
<evidence type="ECO:0000259" key="4">
    <source>
        <dbReference type="PROSITE" id="PS50893"/>
    </source>
</evidence>
<keyword evidence="2" id="KW-0547">Nucleotide-binding</keyword>
<dbReference type="GO" id="GO:0005524">
    <property type="term" value="F:ATP binding"/>
    <property type="evidence" value="ECO:0007669"/>
    <property type="project" value="UniProtKB-KW"/>
</dbReference>
<dbReference type="PANTHER" id="PTHR42939:SF1">
    <property type="entry name" value="ABC TRANSPORTER ATP-BINDING PROTEIN ALBC-RELATED"/>
    <property type="match status" value="1"/>
</dbReference>
<dbReference type="InterPro" id="IPR003439">
    <property type="entry name" value="ABC_transporter-like_ATP-bd"/>
</dbReference>
<dbReference type="PROSITE" id="PS00211">
    <property type="entry name" value="ABC_TRANSPORTER_1"/>
    <property type="match status" value="1"/>
</dbReference>
<dbReference type="SMART" id="SM00382">
    <property type="entry name" value="AAA"/>
    <property type="match status" value="1"/>
</dbReference>
<evidence type="ECO:0000256" key="3">
    <source>
        <dbReference type="ARBA" id="ARBA00022840"/>
    </source>
</evidence>
<gene>
    <name evidence="5" type="ORF">ACFQZJ_00310</name>
</gene>
<dbReference type="Gene3D" id="3.40.50.300">
    <property type="entry name" value="P-loop containing nucleotide triphosphate hydrolases"/>
    <property type="match status" value="1"/>
</dbReference>